<feature type="region of interest" description="Disordered" evidence="1">
    <location>
        <begin position="135"/>
        <end position="175"/>
    </location>
</feature>
<evidence type="ECO:0000313" key="3">
    <source>
        <dbReference type="Proteomes" id="UP001172673"/>
    </source>
</evidence>
<dbReference type="AlphaFoldDB" id="A0AA39CDF5"/>
<protein>
    <submittedName>
        <fullName evidence="2">Uncharacterized protein</fullName>
    </submittedName>
</protein>
<sequence>MLLQESRARLAQKFEIMQGLYMDCRSAWRLLAICFLSFRSQTHHLYNDSFERQVQYLIPHSTRRYQFQPQPQRRALFHYTKCTLNTLHDYNELSSTSSPLRRPTEDDTYPRITPTSYILSLIFSINVFHSAAPPPSTLNTLNSTPNVTWRGSSPEQDINESPATSDNDILLQEQK</sequence>
<feature type="compositionally biased region" description="Polar residues" evidence="1">
    <location>
        <begin position="137"/>
        <end position="167"/>
    </location>
</feature>
<organism evidence="2 3">
    <name type="scientific">Cladophialophora chaetospira</name>
    <dbReference type="NCBI Taxonomy" id="386627"/>
    <lineage>
        <taxon>Eukaryota</taxon>
        <taxon>Fungi</taxon>
        <taxon>Dikarya</taxon>
        <taxon>Ascomycota</taxon>
        <taxon>Pezizomycotina</taxon>
        <taxon>Eurotiomycetes</taxon>
        <taxon>Chaetothyriomycetidae</taxon>
        <taxon>Chaetothyriales</taxon>
        <taxon>Herpotrichiellaceae</taxon>
        <taxon>Cladophialophora</taxon>
    </lineage>
</organism>
<evidence type="ECO:0000313" key="2">
    <source>
        <dbReference type="EMBL" id="KAJ9604132.1"/>
    </source>
</evidence>
<dbReference type="EMBL" id="JAPDRK010000020">
    <property type="protein sequence ID" value="KAJ9604132.1"/>
    <property type="molecule type" value="Genomic_DNA"/>
</dbReference>
<comment type="caution">
    <text evidence="2">The sequence shown here is derived from an EMBL/GenBank/DDBJ whole genome shotgun (WGS) entry which is preliminary data.</text>
</comment>
<evidence type="ECO:0000256" key="1">
    <source>
        <dbReference type="SAM" id="MobiDB-lite"/>
    </source>
</evidence>
<accession>A0AA39CDF5</accession>
<gene>
    <name evidence="2" type="ORF">H2200_011655</name>
</gene>
<reference evidence="2" key="1">
    <citation type="submission" date="2022-10" db="EMBL/GenBank/DDBJ databases">
        <title>Culturing micro-colonial fungi from biological soil crusts in the Mojave desert and describing Neophaeococcomyces mojavensis, and introducing the new genera and species Taxawa tesnikishii.</title>
        <authorList>
            <person name="Kurbessoian T."/>
            <person name="Stajich J.E."/>
        </authorList>
    </citation>
    <scope>NUCLEOTIDE SEQUENCE</scope>
    <source>
        <strain evidence="2">TK_41</strain>
    </source>
</reference>
<keyword evidence="3" id="KW-1185">Reference proteome</keyword>
<dbReference type="Proteomes" id="UP001172673">
    <property type="component" value="Unassembled WGS sequence"/>
</dbReference>
<name>A0AA39CDF5_9EURO</name>
<proteinExistence type="predicted"/>